<dbReference type="PANTHER" id="PTHR10492">
    <property type="match status" value="1"/>
</dbReference>
<dbReference type="CDD" id="cd18809">
    <property type="entry name" value="SF1_C_RecD"/>
    <property type="match status" value="1"/>
</dbReference>
<dbReference type="WBParaSite" id="NBR_0000614901-mRNA-1">
    <property type="protein sequence ID" value="NBR_0000614901-mRNA-1"/>
    <property type="gene ID" value="NBR_0000614901"/>
</dbReference>
<dbReference type="InterPro" id="IPR027417">
    <property type="entry name" value="P-loop_NTPase"/>
</dbReference>
<name>A0A0N4XU10_NIPBR</name>
<dbReference type="STRING" id="27835.A0A0N4XU10"/>
<evidence type="ECO:0000313" key="3">
    <source>
        <dbReference type="Proteomes" id="UP000271162"/>
    </source>
</evidence>
<dbReference type="PANTHER" id="PTHR10492:SF57">
    <property type="entry name" value="ATP-DEPENDENT DNA HELICASE"/>
    <property type="match status" value="1"/>
</dbReference>
<accession>A0A0N4XU10</accession>
<evidence type="ECO:0000313" key="4">
    <source>
        <dbReference type="WBParaSite" id="NBR_0000614901-mRNA-1"/>
    </source>
</evidence>
<protein>
    <submittedName>
        <fullName evidence="4">ATP-dependent DNA helicase</fullName>
    </submittedName>
</protein>
<keyword evidence="3" id="KW-1185">Reference proteome</keyword>
<dbReference type="InterPro" id="IPR049163">
    <property type="entry name" value="Pif1-like_2B_dom"/>
</dbReference>
<organism evidence="4">
    <name type="scientific">Nippostrongylus brasiliensis</name>
    <name type="common">Rat hookworm</name>
    <dbReference type="NCBI Taxonomy" id="27835"/>
    <lineage>
        <taxon>Eukaryota</taxon>
        <taxon>Metazoa</taxon>
        <taxon>Ecdysozoa</taxon>
        <taxon>Nematoda</taxon>
        <taxon>Chromadorea</taxon>
        <taxon>Rhabditida</taxon>
        <taxon>Rhabditina</taxon>
        <taxon>Rhabditomorpha</taxon>
        <taxon>Strongyloidea</taxon>
        <taxon>Heligmosomidae</taxon>
        <taxon>Nippostrongylus</taxon>
    </lineage>
</organism>
<dbReference type="SUPFAM" id="SSF52540">
    <property type="entry name" value="P-loop containing nucleoside triphosphate hydrolases"/>
    <property type="match status" value="1"/>
</dbReference>
<dbReference type="Gene3D" id="3.40.50.300">
    <property type="entry name" value="P-loop containing nucleotide triphosphate hydrolases"/>
    <property type="match status" value="1"/>
</dbReference>
<evidence type="ECO:0000259" key="1">
    <source>
        <dbReference type="Pfam" id="PF21530"/>
    </source>
</evidence>
<dbReference type="OMA" id="YSIDATH"/>
<dbReference type="FunFam" id="3.40.50.300:FF:002884">
    <property type="entry name" value="ATP-dependent DNA helicase"/>
    <property type="match status" value="1"/>
</dbReference>
<dbReference type="EMBL" id="UYSL01019780">
    <property type="protein sequence ID" value="VDL69739.1"/>
    <property type="molecule type" value="Genomic_DNA"/>
</dbReference>
<reference evidence="4" key="1">
    <citation type="submission" date="2017-02" db="UniProtKB">
        <authorList>
            <consortium name="WormBaseParasite"/>
        </authorList>
    </citation>
    <scope>IDENTIFICATION</scope>
</reference>
<dbReference type="Proteomes" id="UP000271162">
    <property type="component" value="Unassembled WGS sequence"/>
</dbReference>
<gene>
    <name evidence="2" type="ORF">NBR_LOCUS6150</name>
</gene>
<reference evidence="2 3" key="2">
    <citation type="submission" date="2018-11" db="EMBL/GenBank/DDBJ databases">
        <authorList>
            <consortium name="Pathogen Informatics"/>
        </authorList>
    </citation>
    <scope>NUCLEOTIDE SEQUENCE [LARGE SCALE GENOMIC DNA]</scope>
</reference>
<feature type="domain" description="DNA helicase Pif1-like 2B" evidence="1">
    <location>
        <begin position="278"/>
        <end position="324"/>
    </location>
</feature>
<evidence type="ECO:0000313" key="2">
    <source>
        <dbReference type="EMBL" id="VDL69739.1"/>
    </source>
</evidence>
<sequence length="431" mass="49903">MIPVVLDRIRTIKIIFVTSMRNIPYRRSFSDVHDLNQSTHSMVWEQVRINPLLLCSKLKEWRLRARMIFGNLKKFDFGTGKCTKRQRDRRQISRMYTVLPKQIDRFHLRLLLLDRVNMKSFLDLRTVDGVTHNTWRSCALHLIHDDVHYSACLEEAAQFGIPRELRSIFSYMLVFSEIVNPQVMFDRLVAVMFEDHIYQGLSPPQAAACEQLYSQLNHDQRAATDEILEIRAILTPRNIEVHAMNDKALDLIRGTTRMYKSIDELMSDDAAQTDFTTEFLNSLGPASLPPHALKLKEGVIAMLLRNLDVGRALCNGTRLIVCDLYRFVLRCRWAVGPRKWEAVVIPRIAAYAERGLPFRFRRRQFPLCFAFAMTINKAQGQSSSHLGIYLPQDVFSHGQLYVALSRAKSRDGIKVLLRNTRVKNIVMRSIL</sequence>
<proteinExistence type="predicted"/>
<dbReference type="Pfam" id="PF21530">
    <property type="entry name" value="Pif1_2B_dom"/>
    <property type="match status" value="1"/>
</dbReference>
<dbReference type="AlphaFoldDB" id="A0A0N4XU10"/>